<evidence type="ECO:0000313" key="3">
    <source>
        <dbReference type="EMBL" id="MER6274021.1"/>
    </source>
</evidence>
<dbReference type="NCBIfam" id="NF033542">
    <property type="entry name" value="transpos_IS110"/>
    <property type="match status" value="1"/>
</dbReference>
<feature type="domain" description="Transposase IS116/IS110/IS902 C-terminal" evidence="2">
    <location>
        <begin position="206"/>
        <end position="291"/>
    </location>
</feature>
<evidence type="ECO:0000259" key="1">
    <source>
        <dbReference type="Pfam" id="PF01548"/>
    </source>
</evidence>
<dbReference type="RefSeq" id="WP_351962259.1">
    <property type="nucleotide sequence ID" value="NZ_JBEOZM010000040.1"/>
</dbReference>
<dbReference type="Pfam" id="PF01548">
    <property type="entry name" value="DEDD_Tnp_IS110"/>
    <property type="match status" value="1"/>
</dbReference>
<dbReference type="InterPro" id="IPR047650">
    <property type="entry name" value="Transpos_IS110"/>
</dbReference>
<proteinExistence type="predicted"/>
<dbReference type="PANTHER" id="PTHR33055:SF13">
    <property type="entry name" value="TRANSPOSASE"/>
    <property type="match status" value="1"/>
</dbReference>
<comment type="caution">
    <text evidence="3">The sequence shown here is derived from an EMBL/GenBank/DDBJ whole genome shotgun (WGS) entry which is preliminary data.</text>
</comment>
<organism evidence="3 4">
    <name type="scientific">Streptomyces sp. 900105755</name>
    <dbReference type="NCBI Taxonomy" id="3154389"/>
    <lineage>
        <taxon>Bacteria</taxon>
        <taxon>Bacillati</taxon>
        <taxon>Actinomycetota</taxon>
        <taxon>Actinomycetes</taxon>
        <taxon>Kitasatosporales</taxon>
        <taxon>Streptomycetaceae</taxon>
        <taxon>Streptomyces</taxon>
    </lineage>
</organism>
<sequence length="405" mass="44834">MDIHRDFAQVPVVEDGLVTDWGRVDCRPQALREFAAGLRPDDQVAPEATGNANAVAVLLEPHVARVVISNPLKTRAIAEAKVKTDKVDARILAQLLAADFLPGTWLPDERIRMLRRLSAHRAQLVRGRIRVKNQVQAVLHRNMLPRPPVTDLFGTRGRAWLEHQTLPADERQTVGALLRQLDIYGAELAEVERRLAAEALDDPVVRRLMTIPGVDAMTAVTVLAAVGDFHRFSSADKLVSYLGLNPRVRQSGGTPAHHGRITKAGCGKARGMLVQAAFAALRSPGPLRALHQRIAARRGMQIAIVAVARKITVIAWHLVTKEQDYAFARPSLVAFKRRKLELTAGAERRIARRGAGYDYNNEQLRRHEREIAEQAERAYALLAAQWQPTRPTGRPRLPAIPGADP</sequence>
<reference evidence="3 4" key="1">
    <citation type="submission" date="2024-06" db="EMBL/GenBank/DDBJ databases">
        <title>The Natural Products Discovery Center: Release of the First 8490 Sequenced Strains for Exploring Actinobacteria Biosynthetic Diversity.</title>
        <authorList>
            <person name="Kalkreuter E."/>
            <person name="Kautsar S.A."/>
            <person name="Yang D."/>
            <person name="Bader C.D."/>
            <person name="Teijaro C.N."/>
            <person name="Fluegel L."/>
            <person name="Davis C.M."/>
            <person name="Simpson J.R."/>
            <person name="Lauterbach L."/>
            <person name="Steele A.D."/>
            <person name="Gui C."/>
            <person name="Meng S."/>
            <person name="Li G."/>
            <person name="Viehrig K."/>
            <person name="Ye F."/>
            <person name="Su P."/>
            <person name="Kiefer A.F."/>
            <person name="Nichols A."/>
            <person name="Cepeda A.J."/>
            <person name="Yan W."/>
            <person name="Fan B."/>
            <person name="Jiang Y."/>
            <person name="Adhikari A."/>
            <person name="Zheng C.-J."/>
            <person name="Schuster L."/>
            <person name="Cowan T.M."/>
            <person name="Smanski M.J."/>
            <person name="Chevrette M.G."/>
            <person name="De Carvalho L.P.S."/>
            <person name="Shen B."/>
        </authorList>
    </citation>
    <scope>NUCLEOTIDE SEQUENCE [LARGE SCALE GENOMIC DNA]</scope>
    <source>
        <strain evidence="3 4">NPDC001694</strain>
    </source>
</reference>
<evidence type="ECO:0000313" key="4">
    <source>
        <dbReference type="Proteomes" id="UP001490365"/>
    </source>
</evidence>
<dbReference type="Pfam" id="PF02371">
    <property type="entry name" value="Transposase_20"/>
    <property type="match status" value="1"/>
</dbReference>
<dbReference type="InterPro" id="IPR002525">
    <property type="entry name" value="Transp_IS110-like_N"/>
</dbReference>
<dbReference type="InterPro" id="IPR003346">
    <property type="entry name" value="Transposase_20"/>
</dbReference>
<gene>
    <name evidence="3" type="ORF">ABT211_43255</name>
</gene>
<feature type="domain" description="Transposase IS110-like N-terminal" evidence="1">
    <location>
        <begin position="29"/>
        <end position="140"/>
    </location>
</feature>
<dbReference type="Proteomes" id="UP001490365">
    <property type="component" value="Unassembled WGS sequence"/>
</dbReference>
<protein>
    <submittedName>
        <fullName evidence="3">IS110 family transposase</fullName>
    </submittedName>
</protein>
<accession>A0ABV1TVG9</accession>
<name>A0ABV1TVG9_9ACTN</name>
<dbReference type="PANTHER" id="PTHR33055">
    <property type="entry name" value="TRANSPOSASE FOR INSERTION SEQUENCE ELEMENT IS1111A"/>
    <property type="match status" value="1"/>
</dbReference>
<keyword evidence="4" id="KW-1185">Reference proteome</keyword>
<dbReference type="EMBL" id="JBEOZM010000040">
    <property type="protein sequence ID" value="MER6274021.1"/>
    <property type="molecule type" value="Genomic_DNA"/>
</dbReference>
<evidence type="ECO:0000259" key="2">
    <source>
        <dbReference type="Pfam" id="PF02371"/>
    </source>
</evidence>